<evidence type="ECO:0000313" key="6">
    <source>
        <dbReference type="EMBL" id="MBF6353616.1"/>
    </source>
</evidence>
<comment type="subunit">
    <text evidence="2">Heterodimer of SbcC and SbcD.</text>
</comment>
<dbReference type="Pfam" id="PF02463">
    <property type="entry name" value="SMC_N"/>
    <property type="match status" value="1"/>
</dbReference>
<feature type="domain" description="RecF/RecN/SMC N-terminal" evidence="5">
    <location>
        <begin position="72"/>
        <end position="663"/>
    </location>
</feature>
<dbReference type="EMBL" id="JADLQN010000001">
    <property type="protein sequence ID" value="MBF6353616.1"/>
    <property type="molecule type" value="Genomic_DNA"/>
</dbReference>
<evidence type="ECO:0000259" key="5">
    <source>
        <dbReference type="Pfam" id="PF02463"/>
    </source>
</evidence>
<reference evidence="6 7" key="1">
    <citation type="submission" date="2020-10" db="EMBL/GenBank/DDBJ databases">
        <title>Identification of Nocardia species via Next-generation sequencing and recognition of intraspecies genetic diversity.</title>
        <authorList>
            <person name="Li P."/>
            <person name="Li P."/>
            <person name="Lu B."/>
        </authorList>
    </citation>
    <scope>NUCLEOTIDE SEQUENCE [LARGE SCALE GENOMIC DNA]</scope>
    <source>
        <strain evidence="6 7">BJ06-0143</strain>
    </source>
</reference>
<keyword evidence="7" id="KW-1185">Reference proteome</keyword>
<dbReference type="PANTHER" id="PTHR32114">
    <property type="entry name" value="ABC TRANSPORTER ABCH.3"/>
    <property type="match status" value="1"/>
</dbReference>
<gene>
    <name evidence="6" type="ORF">IU449_03465</name>
</gene>
<proteinExistence type="inferred from homology"/>
<sequence length="831" mass="90816">MPDPLPDSTRLAPWIAKQIDRSDLADEVGLLILAAFEGDHALDDHLGAGAPAQPVVELSATGTSPDARRTFLTSVQVEGFRGIGPAATLNLRPEPGLTIVAGRNGSGKSSFSEALELTLTDSTFRWSEKKSTQWREQWRNLHHPTARIAVSLVEEDNDPVVVTLDWPDDETDVDRHTTRTQRRGGKQQIGRGDLGWDGPLERFRPILSYDELGAMLNGTPSDLHDAISRALGVEQLTAVINRISARHKERKAPGDELAKQRKVLADAVTELDDERAAAVAPLLKKTAPDLPRIRALLNETEAGAGGAVPELRALANLTAPITPENAIAVANRLRASEAESIDLDRVASDRSLSTLRLLEQALRVHEEHGDMACPVCHDGTLDATWARESRAAVSADRRHLAALNDARERMESARSEALRALAPAPAILDHSPVLQLEETVAAARGAWQRWAAIAGGPSAATMTQLADHLETYAFALGEAVDAVAKAAAALLAEREDQWRPVHAELHAWCTAWEAWLTDKPVVDQLAEAKKWLQDNDRRLRNERLAPIRDGVQQAWAMLRQESNVEIGDLCLEGAATRRKLRIDSMVDGVPAAGLTVLSQGELHALALALFLPRATMAESPFRFLILDDPVQAMDPAKVDGLVTLLGELARTRQVVVLSHDDRLPAAVRRGNLAATIVEVNRGKDSHVSITTSTDPARRYLDDAFGLVREYEEGKLPAEAMRRTLPGMLRFAVETAARHSYFTRNIRAGRSLETLETEWGAADTTRAKVMLGVFGEKQEHHVLDQWARAQYQKSALNITGARMHGGLSPTTDPRQAARDVERLVGDIEKAGQ</sequence>
<dbReference type="RefSeq" id="WP_195000499.1">
    <property type="nucleotide sequence ID" value="NZ_JADLQN010000001.1"/>
</dbReference>
<dbReference type="Proteomes" id="UP000707731">
    <property type="component" value="Unassembled WGS sequence"/>
</dbReference>
<evidence type="ECO:0000256" key="4">
    <source>
        <dbReference type="SAM" id="MobiDB-lite"/>
    </source>
</evidence>
<evidence type="ECO:0000256" key="3">
    <source>
        <dbReference type="ARBA" id="ARBA00013368"/>
    </source>
</evidence>
<evidence type="ECO:0000256" key="1">
    <source>
        <dbReference type="ARBA" id="ARBA00006930"/>
    </source>
</evidence>
<dbReference type="InterPro" id="IPR003395">
    <property type="entry name" value="RecF/RecN/SMC_N"/>
</dbReference>
<evidence type="ECO:0000313" key="7">
    <source>
        <dbReference type="Proteomes" id="UP000707731"/>
    </source>
</evidence>
<evidence type="ECO:0000256" key="2">
    <source>
        <dbReference type="ARBA" id="ARBA00011322"/>
    </source>
</evidence>
<name>A0ABS0D588_9NOCA</name>
<dbReference type="Gene3D" id="3.40.50.300">
    <property type="entry name" value="P-loop containing nucleotide triphosphate hydrolases"/>
    <property type="match status" value="2"/>
</dbReference>
<dbReference type="InterPro" id="IPR027417">
    <property type="entry name" value="P-loop_NTPase"/>
</dbReference>
<accession>A0ABS0D588</accession>
<feature type="region of interest" description="Disordered" evidence="4">
    <location>
        <begin position="172"/>
        <end position="191"/>
    </location>
</feature>
<dbReference type="SUPFAM" id="SSF52540">
    <property type="entry name" value="P-loop containing nucleoside triphosphate hydrolases"/>
    <property type="match status" value="1"/>
</dbReference>
<protein>
    <recommendedName>
        <fullName evidence="3">Nuclease SbcCD subunit C</fullName>
    </recommendedName>
</protein>
<comment type="similarity">
    <text evidence="1">Belongs to the SMC family. SbcC subfamily.</text>
</comment>
<dbReference type="PANTHER" id="PTHR32114:SF2">
    <property type="entry name" value="ABC TRANSPORTER ABCH.3"/>
    <property type="match status" value="1"/>
</dbReference>
<organism evidence="6 7">
    <name type="scientific">Nocardia higoensis</name>
    <dbReference type="NCBI Taxonomy" id="228599"/>
    <lineage>
        <taxon>Bacteria</taxon>
        <taxon>Bacillati</taxon>
        <taxon>Actinomycetota</taxon>
        <taxon>Actinomycetes</taxon>
        <taxon>Mycobacteriales</taxon>
        <taxon>Nocardiaceae</taxon>
        <taxon>Nocardia</taxon>
    </lineage>
</organism>
<comment type="caution">
    <text evidence="6">The sequence shown here is derived from an EMBL/GenBank/DDBJ whole genome shotgun (WGS) entry which is preliminary data.</text>
</comment>